<gene>
    <name evidence="2" type="ORF">FA09DRAFT_340527</name>
</gene>
<dbReference type="RefSeq" id="XP_025596232.1">
    <property type="nucleotide sequence ID" value="XM_025744326.1"/>
</dbReference>
<feature type="compositionally biased region" description="Basic and acidic residues" evidence="1">
    <location>
        <begin position="153"/>
        <end position="174"/>
    </location>
</feature>
<accession>A0A316Z715</accession>
<reference evidence="2 3" key="1">
    <citation type="journal article" date="2018" name="Mol. Biol. Evol.">
        <title>Broad Genomic Sampling Reveals a Smut Pathogenic Ancestry of the Fungal Clade Ustilaginomycotina.</title>
        <authorList>
            <person name="Kijpornyongpan T."/>
            <person name="Mondo S.J."/>
            <person name="Barry K."/>
            <person name="Sandor L."/>
            <person name="Lee J."/>
            <person name="Lipzen A."/>
            <person name="Pangilinan J."/>
            <person name="LaButti K."/>
            <person name="Hainaut M."/>
            <person name="Henrissat B."/>
            <person name="Grigoriev I.V."/>
            <person name="Spatafora J.W."/>
            <person name="Aime M.C."/>
        </authorList>
    </citation>
    <scope>NUCLEOTIDE SEQUENCE [LARGE SCALE GENOMIC DNA]</scope>
    <source>
        <strain evidence="2 3">MCA 4186</strain>
    </source>
</reference>
<dbReference type="EMBL" id="KZ819301">
    <property type="protein sequence ID" value="PWN95953.1"/>
    <property type="molecule type" value="Genomic_DNA"/>
</dbReference>
<sequence length="323" mass="33670">MPPARRSNAAAILPSASRKLSLDAAPLDAPAKRVTKAQLPQESDDEDSDEAPEAQSNEAVRESVAKRVDEERSAIKSQKAARARAAQAREAAAVSKSKKQAKAFAAEGALDDAAASSSAPSSSASRLDPALFASVFAAEKPLGGASSSAPTAKELEERRRAAREARREEREQLKRAGGVVRGRDGEPMKRLKDGRTVVRALVPLESEAASDGEERLAAPTSGPTARPDAKARAFLKRRLGMAAKAEAPAQKKKPKKTTDDPLGLEDPAFMPGGEFYKGKSLTGKRARGGGAKAKPKVPGARTSASRSLGGPRGGPALAFAAPL</sequence>
<dbReference type="AlphaFoldDB" id="A0A316Z715"/>
<evidence type="ECO:0000313" key="2">
    <source>
        <dbReference type="EMBL" id="PWN95953.1"/>
    </source>
</evidence>
<feature type="region of interest" description="Disordered" evidence="1">
    <location>
        <begin position="23"/>
        <end position="126"/>
    </location>
</feature>
<feature type="compositionally biased region" description="Basic and acidic residues" evidence="1">
    <location>
        <begin position="181"/>
        <end position="196"/>
    </location>
</feature>
<feature type="compositionally biased region" description="Low complexity" evidence="1">
    <location>
        <begin position="75"/>
        <end position="95"/>
    </location>
</feature>
<evidence type="ECO:0000313" key="3">
    <source>
        <dbReference type="Proteomes" id="UP000245946"/>
    </source>
</evidence>
<dbReference type="OrthoDB" id="2554945at2759"/>
<proteinExistence type="predicted"/>
<organism evidence="2 3">
    <name type="scientific">Tilletiopsis washingtonensis</name>
    <dbReference type="NCBI Taxonomy" id="58919"/>
    <lineage>
        <taxon>Eukaryota</taxon>
        <taxon>Fungi</taxon>
        <taxon>Dikarya</taxon>
        <taxon>Basidiomycota</taxon>
        <taxon>Ustilaginomycotina</taxon>
        <taxon>Exobasidiomycetes</taxon>
        <taxon>Entylomatales</taxon>
        <taxon>Entylomatales incertae sedis</taxon>
        <taxon>Tilletiopsis</taxon>
    </lineage>
</organism>
<feature type="compositionally biased region" description="Low complexity" evidence="1">
    <location>
        <begin position="102"/>
        <end position="126"/>
    </location>
</feature>
<feature type="compositionally biased region" description="Basic and acidic residues" evidence="1">
    <location>
        <begin position="59"/>
        <end position="74"/>
    </location>
</feature>
<evidence type="ECO:0000256" key="1">
    <source>
        <dbReference type="SAM" id="MobiDB-lite"/>
    </source>
</evidence>
<dbReference type="Proteomes" id="UP000245946">
    <property type="component" value="Unassembled WGS sequence"/>
</dbReference>
<dbReference type="GeneID" id="37271870"/>
<feature type="compositionally biased region" description="Acidic residues" evidence="1">
    <location>
        <begin position="42"/>
        <end position="52"/>
    </location>
</feature>
<feature type="region of interest" description="Disordered" evidence="1">
    <location>
        <begin position="141"/>
        <end position="228"/>
    </location>
</feature>
<protein>
    <submittedName>
        <fullName evidence="2">Uncharacterized protein</fullName>
    </submittedName>
</protein>
<feature type="region of interest" description="Disordered" evidence="1">
    <location>
        <begin position="242"/>
        <end position="323"/>
    </location>
</feature>
<keyword evidence="3" id="KW-1185">Reference proteome</keyword>
<name>A0A316Z715_9BASI</name>